<dbReference type="PROSITE" id="PS51832">
    <property type="entry name" value="HD_GYP"/>
    <property type="match status" value="1"/>
</dbReference>
<dbReference type="SUPFAM" id="SSF109604">
    <property type="entry name" value="HD-domain/PDEase-like"/>
    <property type="match status" value="2"/>
</dbReference>
<dbReference type="Gene3D" id="6.10.340.10">
    <property type="match status" value="1"/>
</dbReference>
<keyword evidence="5" id="KW-1185">Reference proteome</keyword>
<dbReference type="Pfam" id="PF13487">
    <property type="entry name" value="HD_5"/>
    <property type="match status" value="1"/>
</dbReference>
<organism evidence="4 5">
    <name type="scientific">Malaciobacter mytili LMG 24559</name>
    <dbReference type="NCBI Taxonomy" id="1032238"/>
    <lineage>
        <taxon>Bacteria</taxon>
        <taxon>Pseudomonadati</taxon>
        <taxon>Campylobacterota</taxon>
        <taxon>Epsilonproteobacteria</taxon>
        <taxon>Campylobacterales</taxon>
        <taxon>Arcobacteraceae</taxon>
        <taxon>Malaciobacter</taxon>
    </lineage>
</organism>
<evidence type="ECO:0000256" key="1">
    <source>
        <dbReference type="SAM" id="Coils"/>
    </source>
</evidence>
<dbReference type="PANTHER" id="PTHR45228:SF5">
    <property type="entry name" value="CYCLIC DI-GMP PHOSPHODIESTERASE VC_1348-RELATED"/>
    <property type="match status" value="1"/>
</dbReference>
<dbReference type="SMART" id="SM00471">
    <property type="entry name" value="HDc"/>
    <property type="match status" value="1"/>
</dbReference>
<proteinExistence type="predicted"/>
<name>A0AAX2AIG1_9BACT</name>
<evidence type="ECO:0000256" key="2">
    <source>
        <dbReference type="SAM" id="Phobius"/>
    </source>
</evidence>
<dbReference type="CDD" id="cd00077">
    <property type="entry name" value="HDc"/>
    <property type="match status" value="1"/>
</dbReference>
<feature type="transmembrane region" description="Helical" evidence="2">
    <location>
        <begin position="12"/>
        <end position="36"/>
    </location>
</feature>
<dbReference type="KEGG" id="amyt:AMYT_1811"/>
<feature type="coiled-coil region" evidence="1">
    <location>
        <begin position="390"/>
        <end position="424"/>
    </location>
</feature>
<keyword evidence="2" id="KW-1133">Transmembrane helix</keyword>
<dbReference type="RefSeq" id="WP_114842224.1">
    <property type="nucleotide sequence ID" value="NZ_CP031219.1"/>
</dbReference>
<sequence>MKKTKFYIKIRPTISFILIALISSVIVVTLSLNYYFSKELAFSATKEKFDQISQKVEQKVKETDKRNNDIISIFELYKASEETALKNKRHPLLPLLTTTLNNNPYIYALYVGNKNGNFYEVINLEISKKLEEKYKKQKDERWLIIKIYEEEGKRVQYEEFLNKNLEQVRSIKKEAIYNPSLRPWFLEALKNNDIIKTKPYMYINLEAKGITYAKAIKNSNSVFGIDISLESINNFLSNQVDSKSQLFLFKNTQELIASINYSFKKNENPNLFPYKEILKVLNKQKVLKENIIKIDNIEYFLYFSKIDSKYSEKEDLVILTPIENIMYSFTKKIYYSFFITIVILTFTIPLIWYSTKILVNPIHKLAKENEKIINRNFEKVENINTNIKELHELSNSLVNMSNSLKEYENKQKELMDSFIKLLANAIDAKSKYTGGHCERVPILTMLLAKKASECKEGIFKEFELKNEEEKRELSVAAWLHDCGKITTPEYVVDKATKLETIYNRIHEIRTRFEVIHRDITIKMYENILNGANETKEKQKAKLEQEELIKEFEAIAKANIGSEFMTDEDIEKIKEISKRTWIRNFDNTIGLSNEEKQRLVSIQTPKIENLLSDKLEHLIKRDPSQIKEYDKYNFKIEVPEYLYNLGEIYNLTIKKGTLNTEERFKINEHMAMTIIMLEQLPFPEGLKKVPEYAGAHHETLIGTGYPRKLTKEQMSIPARIMAVADIFEALTASDRPYKDAKTLSESIKILNFMAKDKHIDEDIFKLFLTSGAYKEYALKYLKKEQIDEVDISKYI</sequence>
<dbReference type="Proteomes" id="UP000290092">
    <property type="component" value="Unassembled WGS sequence"/>
</dbReference>
<evidence type="ECO:0000259" key="3">
    <source>
        <dbReference type="PROSITE" id="PS51832"/>
    </source>
</evidence>
<dbReference type="Gene3D" id="3.30.450.20">
    <property type="entry name" value="PAS domain"/>
    <property type="match status" value="2"/>
</dbReference>
<feature type="coiled-coil region" evidence="1">
    <location>
        <begin position="521"/>
        <end position="548"/>
    </location>
</feature>
<dbReference type="PANTHER" id="PTHR45228">
    <property type="entry name" value="CYCLIC DI-GMP PHOSPHODIESTERASE TM_0186-RELATED"/>
    <property type="match status" value="1"/>
</dbReference>
<dbReference type="SUPFAM" id="SSF103190">
    <property type="entry name" value="Sensory domain-like"/>
    <property type="match status" value="1"/>
</dbReference>
<dbReference type="InterPro" id="IPR003607">
    <property type="entry name" value="HD/PDEase_dom"/>
</dbReference>
<feature type="domain" description="HD-GYP" evidence="3">
    <location>
        <begin position="577"/>
        <end position="782"/>
    </location>
</feature>
<feature type="transmembrane region" description="Helical" evidence="2">
    <location>
        <begin position="333"/>
        <end position="353"/>
    </location>
</feature>
<dbReference type="InterPro" id="IPR029151">
    <property type="entry name" value="Sensor-like_sf"/>
</dbReference>
<evidence type="ECO:0000313" key="5">
    <source>
        <dbReference type="Proteomes" id="UP000290092"/>
    </source>
</evidence>
<keyword evidence="2" id="KW-0812">Transmembrane</keyword>
<dbReference type="EMBL" id="NXID01000020">
    <property type="protein sequence ID" value="RXK15828.1"/>
    <property type="molecule type" value="Genomic_DNA"/>
</dbReference>
<dbReference type="Pfam" id="PF22673">
    <property type="entry name" value="MCP-like_PDC_1"/>
    <property type="match status" value="1"/>
</dbReference>
<protein>
    <submittedName>
        <fullName evidence="4">Amino acid ABC transporter</fullName>
    </submittedName>
</protein>
<dbReference type="AlphaFoldDB" id="A0AAX2AIG1"/>
<evidence type="ECO:0000313" key="4">
    <source>
        <dbReference type="EMBL" id="RXK15828.1"/>
    </source>
</evidence>
<keyword evidence="2" id="KW-0472">Membrane</keyword>
<dbReference type="Gene3D" id="1.10.3210.10">
    <property type="entry name" value="Hypothetical protein af1432"/>
    <property type="match status" value="2"/>
</dbReference>
<dbReference type="InterPro" id="IPR052020">
    <property type="entry name" value="Cyclic_di-GMP/3'3'-cGAMP_PDE"/>
</dbReference>
<reference evidence="4 5" key="1">
    <citation type="submission" date="2017-09" db="EMBL/GenBank/DDBJ databases">
        <title>Genomics of the genus Arcobacter.</title>
        <authorList>
            <person name="Perez-Cataluna A."/>
            <person name="Figueras M.J."/>
            <person name="Salas-Masso N."/>
        </authorList>
    </citation>
    <scope>NUCLEOTIDE SEQUENCE [LARGE SCALE GENOMIC DNA]</scope>
    <source>
        <strain evidence="4 5">CECT 7386</strain>
    </source>
</reference>
<dbReference type="InterPro" id="IPR037522">
    <property type="entry name" value="HD_GYP_dom"/>
</dbReference>
<comment type="caution">
    <text evidence="4">The sequence shown here is derived from an EMBL/GenBank/DDBJ whole genome shotgun (WGS) entry which is preliminary data.</text>
</comment>
<accession>A0AAX2AIG1</accession>
<keyword evidence="1" id="KW-0175">Coiled coil</keyword>
<gene>
    <name evidence="4" type="ORF">CP985_06530</name>
</gene>